<dbReference type="InterPro" id="IPR036156">
    <property type="entry name" value="Beta-gal/glucu_dom_sf"/>
</dbReference>
<dbReference type="InterPro" id="IPR006103">
    <property type="entry name" value="Glyco_hydro_2_cat"/>
</dbReference>
<protein>
    <recommendedName>
        <fullName evidence="4">Beta-galactosidase</fullName>
        <ecNumber evidence="3">3.2.1.23</ecNumber>
    </recommendedName>
    <alternativeName>
        <fullName evidence="7">Lactase</fullName>
    </alternativeName>
</protein>
<dbReference type="SMART" id="SM01038">
    <property type="entry name" value="Bgal_small_N"/>
    <property type="match status" value="1"/>
</dbReference>
<keyword evidence="10" id="KW-1185">Reference proteome</keyword>
<dbReference type="InterPro" id="IPR023230">
    <property type="entry name" value="Glyco_hydro_2_CS"/>
</dbReference>
<name>A0ABW0CXK9_STRCD</name>
<evidence type="ECO:0000256" key="5">
    <source>
        <dbReference type="ARBA" id="ARBA00022801"/>
    </source>
</evidence>
<dbReference type="InterPro" id="IPR017853">
    <property type="entry name" value="GH"/>
</dbReference>
<keyword evidence="6" id="KW-0326">Glycosidase</keyword>
<evidence type="ECO:0000259" key="8">
    <source>
        <dbReference type="SMART" id="SM01038"/>
    </source>
</evidence>
<dbReference type="RefSeq" id="WP_380865780.1">
    <property type="nucleotide sequence ID" value="NZ_JBHSKM010000052.1"/>
</dbReference>
<dbReference type="InterPro" id="IPR013783">
    <property type="entry name" value="Ig-like_fold"/>
</dbReference>
<dbReference type="Pfam" id="PF02836">
    <property type="entry name" value="Glyco_hydro_2_C"/>
    <property type="match status" value="1"/>
</dbReference>
<dbReference type="InterPro" id="IPR006104">
    <property type="entry name" value="Glyco_hydro_2_N"/>
</dbReference>
<dbReference type="Gene3D" id="3.20.20.80">
    <property type="entry name" value="Glycosidases"/>
    <property type="match status" value="1"/>
</dbReference>
<dbReference type="InterPro" id="IPR032312">
    <property type="entry name" value="LacZ_4"/>
</dbReference>
<evidence type="ECO:0000256" key="1">
    <source>
        <dbReference type="ARBA" id="ARBA00001412"/>
    </source>
</evidence>
<comment type="catalytic activity">
    <reaction evidence="1">
        <text>Hydrolysis of terminal non-reducing beta-D-galactose residues in beta-D-galactosides.</text>
        <dbReference type="EC" id="3.2.1.23"/>
    </reaction>
</comment>
<evidence type="ECO:0000256" key="7">
    <source>
        <dbReference type="ARBA" id="ARBA00032230"/>
    </source>
</evidence>
<evidence type="ECO:0000256" key="6">
    <source>
        <dbReference type="ARBA" id="ARBA00023295"/>
    </source>
</evidence>
<reference evidence="10" key="1">
    <citation type="journal article" date="2019" name="Int. J. Syst. Evol. Microbiol.">
        <title>The Global Catalogue of Microorganisms (GCM) 10K type strain sequencing project: providing services to taxonomists for standard genome sequencing and annotation.</title>
        <authorList>
            <consortium name="The Broad Institute Genomics Platform"/>
            <consortium name="The Broad Institute Genome Sequencing Center for Infectious Disease"/>
            <person name="Wu L."/>
            <person name="Ma J."/>
        </authorList>
    </citation>
    <scope>NUCLEOTIDE SEQUENCE [LARGE SCALE GENOMIC DNA]</scope>
    <source>
        <strain evidence="10">KCTC 42586</strain>
    </source>
</reference>
<organism evidence="9 10">
    <name type="scientific">Streptomyces coerulescens</name>
    <dbReference type="NCBI Taxonomy" id="29304"/>
    <lineage>
        <taxon>Bacteria</taxon>
        <taxon>Bacillati</taxon>
        <taxon>Actinomycetota</taxon>
        <taxon>Actinomycetes</taxon>
        <taxon>Kitasatosporales</taxon>
        <taxon>Streptomycetaceae</taxon>
        <taxon>Streptomyces</taxon>
    </lineage>
</organism>
<dbReference type="Gene3D" id="2.60.40.10">
    <property type="entry name" value="Immunoglobulins"/>
    <property type="match status" value="2"/>
</dbReference>
<evidence type="ECO:0000256" key="3">
    <source>
        <dbReference type="ARBA" id="ARBA00012756"/>
    </source>
</evidence>
<dbReference type="Pfam" id="PF16353">
    <property type="entry name" value="LacZ_4"/>
    <property type="match status" value="1"/>
</dbReference>
<accession>A0ABW0CXK9</accession>
<dbReference type="SUPFAM" id="SSF49785">
    <property type="entry name" value="Galactose-binding domain-like"/>
    <property type="match status" value="1"/>
</dbReference>
<dbReference type="Gene3D" id="2.60.120.260">
    <property type="entry name" value="Galactose-binding domain-like"/>
    <property type="match status" value="1"/>
</dbReference>
<sequence length="952" mass="105753">MPIDHTYVESFEAGKGVLAARAWLHDSAKRLSLNGDWAFRLSPSLAEAPDDFDPAGWDSIQVPSHWQLKGYGRPAYTNAAFPFPIEPPHVPTDNPSGDYVRTVEIPDSWAGSRIVLRFEGVDSRFAVRVNGSEVGWSSGSRLPSEFDVTPYVSPGQDAVIAVRVHQWSAGTYLEDQDMWWLSGIFRDVTLLAMQPGSATDVFVQATYEGPGGTLRVESDVPGTVEVSELGLTFPTGRTVAIPQVEPWSAEVPRLYDAVVTTPAGFVTLRVGFRTIAIRDGLLTVNGNRVLFNGVNRHEFHPDRGRALTEQDMLADVLMMKRYGINAVRTSHYPPHPHFLDLCDEYGLYVVDECDLETQGFGEVGPQPDGLYMLDKEELEAHEGGEEAPQPVPALNPVRDPRWREAMVDRIRRTVERDKNHPSIVLWSIANECGMGANLRVMYDWVRDRDPSRPVHYERDHEAEFVDVYSRMYLTTDQVAEIGQDSTSYLGLPFILCEYAHAMGNGPGGLSDYQRLFETYPRCQGGFIWEWIDQGIRTKDDRGREFFGYGGDFGESIHDGNFVCDGLLFPDRTPSPGMLEFAKVIEPVRIMVEAAEITVQNGYEVLDTGHLRFRWVLDNEGAEIDGMLDVPVIKAGESVKLDLPVLPELAPGESWLTIRAELAAPTIWAREGHLVAWGQGRLSTEPDRLPMHAEPKAVDIRGAKGQPLQLAGMPVSNICLDVWRAAIDNDELGSDRVADGWRKRGLHRVQHRIVDVGERVTLVRTAAPDKQWGLLSAWNWTAYSDGSIGLDLAIRPDGAGLPKTLPRLGITFELPRIETVTWFGRGPGEAYPDSQAAAAVGRWTMTVDELQTPYVRPQENGHRAGTRWAELVGADGTGLRIESAPTLFGLTVRHWSTQAVDEAKHPNELLAGDTTYVTLDIAHAGVNWTGPVLPERYQVRPGKASLSLRFRSC</sequence>
<comment type="caution">
    <text evidence="9">The sequence shown here is derived from an EMBL/GenBank/DDBJ whole genome shotgun (WGS) entry which is preliminary data.</text>
</comment>
<dbReference type="InterPro" id="IPR023232">
    <property type="entry name" value="Glyco_hydro_2_AS"/>
</dbReference>
<dbReference type="InterPro" id="IPR011013">
    <property type="entry name" value="Gal_mutarotase_sf_dom"/>
</dbReference>
<dbReference type="InterPro" id="IPR006101">
    <property type="entry name" value="Glyco_hydro_2"/>
</dbReference>
<comment type="similarity">
    <text evidence="2">Belongs to the glycosyl hydrolase 2 family.</text>
</comment>
<dbReference type="Pfam" id="PF02837">
    <property type="entry name" value="Glyco_hydro_2_N"/>
    <property type="match status" value="1"/>
</dbReference>
<dbReference type="SUPFAM" id="SSF74650">
    <property type="entry name" value="Galactose mutarotase-like"/>
    <property type="match status" value="1"/>
</dbReference>
<dbReference type="InterPro" id="IPR050347">
    <property type="entry name" value="Bact_Beta-galactosidase"/>
</dbReference>
<dbReference type="EC" id="3.2.1.23" evidence="3"/>
<keyword evidence="5 9" id="KW-0378">Hydrolase</keyword>
<dbReference type="PRINTS" id="PR00132">
    <property type="entry name" value="GLHYDRLASE2"/>
</dbReference>
<feature type="domain" description="Beta galactosidase small chain/" evidence="8">
    <location>
        <begin position="698"/>
        <end position="950"/>
    </location>
</feature>
<evidence type="ECO:0000313" key="10">
    <source>
        <dbReference type="Proteomes" id="UP001596263"/>
    </source>
</evidence>
<dbReference type="EMBL" id="JBHSKM010000052">
    <property type="protein sequence ID" value="MFC5220680.1"/>
    <property type="molecule type" value="Genomic_DNA"/>
</dbReference>
<dbReference type="PANTHER" id="PTHR46323">
    <property type="entry name" value="BETA-GALACTOSIDASE"/>
    <property type="match status" value="1"/>
</dbReference>
<dbReference type="InterPro" id="IPR008979">
    <property type="entry name" value="Galactose-bd-like_sf"/>
</dbReference>
<dbReference type="PANTHER" id="PTHR46323:SF2">
    <property type="entry name" value="BETA-GALACTOSIDASE"/>
    <property type="match status" value="1"/>
</dbReference>
<gene>
    <name evidence="9" type="ORF">ACFPQ9_43445</name>
</gene>
<dbReference type="GO" id="GO:0016787">
    <property type="term" value="F:hydrolase activity"/>
    <property type="evidence" value="ECO:0007669"/>
    <property type="project" value="UniProtKB-KW"/>
</dbReference>
<evidence type="ECO:0000313" key="9">
    <source>
        <dbReference type="EMBL" id="MFC5220680.1"/>
    </source>
</evidence>
<proteinExistence type="inferred from homology"/>
<evidence type="ECO:0000256" key="2">
    <source>
        <dbReference type="ARBA" id="ARBA00007401"/>
    </source>
</evidence>
<dbReference type="SUPFAM" id="SSF51445">
    <property type="entry name" value="(Trans)glycosidases"/>
    <property type="match status" value="1"/>
</dbReference>
<dbReference type="Gene3D" id="2.70.98.10">
    <property type="match status" value="1"/>
</dbReference>
<dbReference type="SUPFAM" id="SSF49303">
    <property type="entry name" value="beta-Galactosidase/glucuronidase domain"/>
    <property type="match status" value="2"/>
</dbReference>
<evidence type="ECO:0000256" key="4">
    <source>
        <dbReference type="ARBA" id="ARBA00013303"/>
    </source>
</evidence>
<dbReference type="PROSITE" id="PS00719">
    <property type="entry name" value="GLYCOSYL_HYDROL_F2_1"/>
    <property type="match status" value="1"/>
</dbReference>
<dbReference type="Proteomes" id="UP001596263">
    <property type="component" value="Unassembled WGS sequence"/>
</dbReference>
<dbReference type="InterPro" id="IPR004199">
    <property type="entry name" value="B-gal_small/dom_5"/>
</dbReference>
<dbReference type="InterPro" id="IPR014718">
    <property type="entry name" value="GH-type_carb-bd"/>
</dbReference>
<dbReference type="Pfam" id="PF02929">
    <property type="entry name" value="Bgal_small_N"/>
    <property type="match status" value="1"/>
</dbReference>
<dbReference type="PROSITE" id="PS00608">
    <property type="entry name" value="GLYCOSYL_HYDROL_F2_2"/>
    <property type="match status" value="1"/>
</dbReference>